<evidence type="ECO:0000313" key="10">
    <source>
        <dbReference type="Proteomes" id="UP000548582"/>
    </source>
</evidence>
<organism evidence="9 10">
    <name type="scientific">Neoroseomonas marina</name>
    <dbReference type="NCBI Taxonomy" id="1232220"/>
    <lineage>
        <taxon>Bacteria</taxon>
        <taxon>Pseudomonadati</taxon>
        <taxon>Pseudomonadota</taxon>
        <taxon>Alphaproteobacteria</taxon>
        <taxon>Acetobacterales</taxon>
        <taxon>Acetobacteraceae</taxon>
        <taxon>Neoroseomonas</taxon>
    </lineage>
</organism>
<dbReference type="AlphaFoldDB" id="A0A848EK41"/>
<evidence type="ECO:0000256" key="4">
    <source>
        <dbReference type="ARBA" id="ARBA00022475"/>
    </source>
</evidence>
<feature type="transmembrane region" description="Helical" evidence="8">
    <location>
        <begin position="167"/>
        <end position="184"/>
    </location>
</feature>
<dbReference type="PANTHER" id="PTHR42810">
    <property type="entry name" value="PURINE PERMEASE C1399.01C-RELATED"/>
    <property type="match status" value="1"/>
</dbReference>
<reference evidence="9 10" key="1">
    <citation type="submission" date="2020-03" db="EMBL/GenBank/DDBJ databases">
        <authorList>
            <person name="Sun Q."/>
        </authorList>
    </citation>
    <scope>NUCLEOTIDE SEQUENCE [LARGE SCALE GENOMIC DNA]</scope>
    <source>
        <strain evidence="9 10">JC162</strain>
    </source>
</reference>
<keyword evidence="4" id="KW-1003">Cell membrane</keyword>
<evidence type="ECO:0000256" key="6">
    <source>
        <dbReference type="ARBA" id="ARBA00022989"/>
    </source>
</evidence>
<dbReference type="InterPro" id="IPR006042">
    <property type="entry name" value="Xan_ur_permease"/>
</dbReference>
<accession>A0A848EK41</accession>
<evidence type="ECO:0000256" key="5">
    <source>
        <dbReference type="ARBA" id="ARBA00022692"/>
    </source>
</evidence>
<evidence type="ECO:0000256" key="3">
    <source>
        <dbReference type="ARBA" id="ARBA00022448"/>
    </source>
</evidence>
<dbReference type="GO" id="GO:0005886">
    <property type="term" value="C:plasma membrane"/>
    <property type="evidence" value="ECO:0007669"/>
    <property type="project" value="UniProtKB-SubCell"/>
</dbReference>
<keyword evidence="5 8" id="KW-0812">Transmembrane</keyword>
<evidence type="ECO:0000256" key="7">
    <source>
        <dbReference type="ARBA" id="ARBA00023136"/>
    </source>
</evidence>
<dbReference type="GO" id="GO:0042907">
    <property type="term" value="F:xanthine transmembrane transporter activity"/>
    <property type="evidence" value="ECO:0007669"/>
    <property type="project" value="TreeGrafter"/>
</dbReference>
<feature type="transmembrane region" description="Helical" evidence="8">
    <location>
        <begin position="135"/>
        <end position="155"/>
    </location>
</feature>
<feature type="transmembrane region" description="Helical" evidence="8">
    <location>
        <begin position="313"/>
        <end position="331"/>
    </location>
</feature>
<keyword evidence="3" id="KW-0813">Transport</keyword>
<evidence type="ECO:0000256" key="2">
    <source>
        <dbReference type="ARBA" id="ARBA00008821"/>
    </source>
</evidence>
<dbReference type="PANTHER" id="PTHR42810:SF4">
    <property type="entry name" value="URIC ACID TRANSPORTER UACT"/>
    <property type="match status" value="1"/>
</dbReference>
<dbReference type="Pfam" id="PF00860">
    <property type="entry name" value="Xan_ur_permease"/>
    <property type="match status" value="1"/>
</dbReference>
<feature type="transmembrane region" description="Helical" evidence="8">
    <location>
        <begin position="397"/>
        <end position="419"/>
    </location>
</feature>
<keyword evidence="6 8" id="KW-1133">Transmembrane helix</keyword>
<dbReference type="InterPro" id="IPR006043">
    <property type="entry name" value="NCS2"/>
</dbReference>
<dbReference type="Proteomes" id="UP000548582">
    <property type="component" value="Unassembled WGS sequence"/>
</dbReference>
<dbReference type="RefSeq" id="WP_170055961.1">
    <property type="nucleotide sequence ID" value="NZ_JABBKX010000009.1"/>
</dbReference>
<comment type="similarity">
    <text evidence="2">Belongs to the nucleobase:cation symporter-2 (NCS2) (TC 2.A.40) family.</text>
</comment>
<protein>
    <submittedName>
        <fullName evidence="9">Pyrimidine utilization transport protein G</fullName>
    </submittedName>
</protein>
<keyword evidence="7 8" id="KW-0472">Membrane</keyword>
<evidence type="ECO:0000313" key="9">
    <source>
        <dbReference type="EMBL" id="NMJ43770.1"/>
    </source>
</evidence>
<feature type="transmembrane region" description="Helical" evidence="8">
    <location>
        <begin position="233"/>
        <end position="255"/>
    </location>
</feature>
<comment type="subcellular location">
    <subcellularLocation>
        <location evidence="1">Cell membrane</location>
        <topology evidence="1">Multi-pass membrane protein</topology>
    </subcellularLocation>
</comment>
<feature type="transmembrane region" description="Helical" evidence="8">
    <location>
        <begin position="191"/>
        <end position="213"/>
    </location>
</feature>
<feature type="transmembrane region" description="Helical" evidence="8">
    <location>
        <begin position="52"/>
        <end position="70"/>
    </location>
</feature>
<feature type="transmembrane region" description="Helical" evidence="8">
    <location>
        <begin position="103"/>
        <end position="128"/>
    </location>
</feature>
<evidence type="ECO:0000256" key="1">
    <source>
        <dbReference type="ARBA" id="ARBA00004651"/>
    </source>
</evidence>
<name>A0A848EK41_9PROT</name>
<evidence type="ECO:0000256" key="8">
    <source>
        <dbReference type="SAM" id="Phobius"/>
    </source>
</evidence>
<dbReference type="NCBIfam" id="TIGR00801">
    <property type="entry name" value="ncs2"/>
    <property type="match status" value="1"/>
</dbReference>
<sequence length="426" mass="43679">MLHWTERRLTHGVAVAPDERLPWPQTFAMGLQHVVAMFGATVLAPRLMGFDANIAILMSGVGTLLFFVITRGKVPSYLGSSFAFIAVVLAATGFSGGGANPNLGVALGGIIACGALYAVIGLVVMAAGTGWIERLMPPAVTGAVVAVIGLNLAAIPVKNMAPTAFDAWMQAMTFVVLALVAVKTRGMVQRLLILVGLILATLVYALLTNGLGFGTPVDLTPVATAPWFGMPGFAAPAFSAQAVLLIAPVAIVLVAENLGHLKAVAAMTGRDMDPHMGRAFVGDGVATMIAGASGGTGVTTYAENIGVMAATRVYSTAVFVVAALVAVVLGFSPKFGALIQAIPLAVMGGVSIVVFGLITIAGARIWVDNKVDFADPANLMTVAIALVLGTGDFTLRFGGFALGGIGTATFGAILLHLMLRGRARPR</sequence>
<feature type="transmembrane region" description="Helical" evidence="8">
    <location>
        <begin position="77"/>
        <end position="97"/>
    </location>
</feature>
<gene>
    <name evidence="9" type="ORF">GWK16_21155</name>
</gene>
<proteinExistence type="inferred from homology"/>
<feature type="transmembrane region" description="Helical" evidence="8">
    <location>
        <begin position="337"/>
        <end position="361"/>
    </location>
</feature>
<comment type="caution">
    <text evidence="9">The sequence shown here is derived from an EMBL/GenBank/DDBJ whole genome shotgun (WGS) entry which is preliminary data.</text>
</comment>
<keyword evidence="10" id="KW-1185">Reference proteome</keyword>
<dbReference type="EMBL" id="JABBKX010000009">
    <property type="protein sequence ID" value="NMJ43770.1"/>
    <property type="molecule type" value="Genomic_DNA"/>
</dbReference>
<dbReference type="PROSITE" id="PS01116">
    <property type="entry name" value="XANTH_URACIL_PERMASE"/>
    <property type="match status" value="1"/>
</dbReference>